<dbReference type="AlphaFoldDB" id="A0AAD6G2E2"/>
<evidence type="ECO:0000256" key="2">
    <source>
        <dbReference type="ARBA" id="ARBA00022691"/>
    </source>
</evidence>
<reference evidence="11" key="1">
    <citation type="submission" date="2022-12" db="EMBL/GenBank/DDBJ databases">
        <authorList>
            <person name="Petersen C."/>
        </authorList>
    </citation>
    <scope>NUCLEOTIDE SEQUENCE</scope>
    <source>
        <strain evidence="11">IBT 16125</strain>
    </source>
</reference>
<evidence type="ECO:0000256" key="7">
    <source>
        <dbReference type="ARBA" id="ARBA00047943"/>
    </source>
</evidence>
<evidence type="ECO:0000256" key="5">
    <source>
        <dbReference type="ARBA" id="ARBA00034545"/>
    </source>
</evidence>
<keyword evidence="2" id="KW-0949">S-adenosyl-L-methionine</keyword>
<feature type="domain" description="Methyltransferase" evidence="10">
    <location>
        <begin position="67"/>
        <end position="215"/>
    </location>
</feature>
<protein>
    <recommendedName>
        <fullName evidence="5">Arsenite methyltransferase</fullName>
        <ecNumber evidence="4">2.1.1.137</ecNumber>
    </recommendedName>
</protein>
<dbReference type="GO" id="GO:0030791">
    <property type="term" value="F:arsenite methyltransferase activity"/>
    <property type="evidence" value="ECO:0007669"/>
    <property type="project" value="UniProtKB-EC"/>
</dbReference>
<dbReference type="PANTHER" id="PTHR43675:SF8">
    <property type="entry name" value="ARSENITE METHYLTRANSFERASE"/>
    <property type="match status" value="1"/>
</dbReference>
<comment type="catalytic activity">
    <reaction evidence="6">
        <text>arsenic triglutathione + [thioredoxin]-dithiol + S-adenosyl-L-methionine + 2 H2O = methylarsonous acid + [thioredoxin]-disulfide + 3 glutathione + S-adenosyl-L-homocysteine + H(+)</text>
        <dbReference type="Rhea" id="RHEA:69460"/>
        <dbReference type="Rhea" id="RHEA-COMP:10698"/>
        <dbReference type="Rhea" id="RHEA-COMP:10700"/>
        <dbReference type="ChEBI" id="CHEBI:15377"/>
        <dbReference type="ChEBI" id="CHEBI:15378"/>
        <dbReference type="ChEBI" id="CHEBI:17826"/>
        <dbReference type="ChEBI" id="CHEBI:29950"/>
        <dbReference type="ChEBI" id="CHEBI:50058"/>
        <dbReference type="ChEBI" id="CHEBI:57856"/>
        <dbReference type="ChEBI" id="CHEBI:57925"/>
        <dbReference type="ChEBI" id="CHEBI:59789"/>
        <dbReference type="ChEBI" id="CHEBI:183640"/>
        <dbReference type="EC" id="2.1.1.137"/>
    </reaction>
</comment>
<gene>
    <name evidence="11" type="ORF">N7458_006237</name>
</gene>
<evidence type="ECO:0000313" key="12">
    <source>
        <dbReference type="Proteomes" id="UP001213681"/>
    </source>
</evidence>
<feature type="compositionally biased region" description="Polar residues" evidence="9">
    <location>
        <begin position="245"/>
        <end position="257"/>
    </location>
</feature>
<accession>A0AAD6G2E2</accession>
<keyword evidence="1" id="KW-0808">Transferase</keyword>
<evidence type="ECO:0000313" key="11">
    <source>
        <dbReference type="EMBL" id="KAJ5449788.1"/>
    </source>
</evidence>
<evidence type="ECO:0000256" key="8">
    <source>
        <dbReference type="ARBA" id="ARBA00048428"/>
    </source>
</evidence>
<evidence type="ECO:0000256" key="9">
    <source>
        <dbReference type="SAM" id="MobiDB-lite"/>
    </source>
</evidence>
<dbReference type="Proteomes" id="UP001213681">
    <property type="component" value="Unassembled WGS sequence"/>
</dbReference>
<comment type="catalytic activity">
    <reaction evidence="7">
        <text>arsenic triglutathione + 2 [thioredoxin]-dithiol + 2 S-adenosyl-L-methionine + H2O = dimethylarsinous acid + 2 [thioredoxin]-disulfide + 3 glutathione + 2 S-adenosyl-L-homocysteine + 2 H(+)</text>
        <dbReference type="Rhea" id="RHEA:69464"/>
        <dbReference type="Rhea" id="RHEA-COMP:10698"/>
        <dbReference type="Rhea" id="RHEA-COMP:10700"/>
        <dbReference type="ChEBI" id="CHEBI:15377"/>
        <dbReference type="ChEBI" id="CHEBI:15378"/>
        <dbReference type="ChEBI" id="CHEBI:23808"/>
        <dbReference type="ChEBI" id="CHEBI:29950"/>
        <dbReference type="ChEBI" id="CHEBI:50058"/>
        <dbReference type="ChEBI" id="CHEBI:57856"/>
        <dbReference type="ChEBI" id="CHEBI:57925"/>
        <dbReference type="ChEBI" id="CHEBI:59789"/>
        <dbReference type="ChEBI" id="CHEBI:183640"/>
        <dbReference type="EC" id="2.1.1.137"/>
    </reaction>
</comment>
<organism evidence="11 12">
    <name type="scientific">Penicillium daleae</name>
    <dbReference type="NCBI Taxonomy" id="63821"/>
    <lineage>
        <taxon>Eukaryota</taxon>
        <taxon>Fungi</taxon>
        <taxon>Dikarya</taxon>
        <taxon>Ascomycota</taxon>
        <taxon>Pezizomycotina</taxon>
        <taxon>Eurotiomycetes</taxon>
        <taxon>Eurotiomycetidae</taxon>
        <taxon>Eurotiales</taxon>
        <taxon>Aspergillaceae</taxon>
        <taxon>Penicillium</taxon>
    </lineage>
</organism>
<comment type="similarity">
    <text evidence="3">Belongs to the methyltransferase superfamily. Arsenite methyltransferase family.</text>
</comment>
<comment type="catalytic activity">
    <reaction evidence="8">
        <text>arsenic triglutathione + 3 [thioredoxin]-dithiol + 3 S-adenosyl-L-methionine = trimethylarsine + 3 [thioredoxin]-disulfide + 3 glutathione + 3 S-adenosyl-L-homocysteine + 3 H(+)</text>
        <dbReference type="Rhea" id="RHEA:69432"/>
        <dbReference type="Rhea" id="RHEA-COMP:10698"/>
        <dbReference type="Rhea" id="RHEA-COMP:10700"/>
        <dbReference type="ChEBI" id="CHEBI:15378"/>
        <dbReference type="ChEBI" id="CHEBI:27130"/>
        <dbReference type="ChEBI" id="CHEBI:29950"/>
        <dbReference type="ChEBI" id="CHEBI:50058"/>
        <dbReference type="ChEBI" id="CHEBI:57856"/>
        <dbReference type="ChEBI" id="CHEBI:57925"/>
        <dbReference type="ChEBI" id="CHEBI:59789"/>
        <dbReference type="ChEBI" id="CHEBI:183640"/>
        <dbReference type="EC" id="2.1.1.137"/>
    </reaction>
</comment>
<evidence type="ECO:0000256" key="3">
    <source>
        <dbReference type="ARBA" id="ARBA00034487"/>
    </source>
</evidence>
<evidence type="ECO:0000256" key="4">
    <source>
        <dbReference type="ARBA" id="ARBA00034521"/>
    </source>
</evidence>
<dbReference type="CDD" id="cd02440">
    <property type="entry name" value="AdoMet_MTases"/>
    <property type="match status" value="1"/>
</dbReference>
<reference evidence="11" key="2">
    <citation type="journal article" date="2023" name="IMA Fungus">
        <title>Comparative genomic study of the Penicillium genus elucidates a diverse pangenome and 15 lateral gene transfer events.</title>
        <authorList>
            <person name="Petersen C."/>
            <person name="Sorensen T."/>
            <person name="Nielsen M.R."/>
            <person name="Sondergaard T.E."/>
            <person name="Sorensen J.L."/>
            <person name="Fitzpatrick D.A."/>
            <person name="Frisvad J.C."/>
            <person name="Nielsen K.L."/>
        </authorList>
    </citation>
    <scope>NUCLEOTIDE SEQUENCE</scope>
    <source>
        <strain evidence="11">IBT 16125</strain>
    </source>
</reference>
<dbReference type="InterPro" id="IPR025714">
    <property type="entry name" value="Methyltranfer_dom"/>
</dbReference>
<comment type="caution">
    <text evidence="11">The sequence shown here is derived from an EMBL/GenBank/DDBJ whole genome shotgun (WGS) entry which is preliminary data.</text>
</comment>
<feature type="region of interest" description="Disordered" evidence="9">
    <location>
        <begin position="240"/>
        <end position="264"/>
    </location>
</feature>
<keyword evidence="12" id="KW-1185">Reference proteome</keyword>
<dbReference type="EC" id="2.1.1.137" evidence="4"/>
<evidence type="ECO:0000256" key="1">
    <source>
        <dbReference type="ARBA" id="ARBA00022679"/>
    </source>
</evidence>
<dbReference type="GeneID" id="81599862"/>
<evidence type="ECO:0000256" key="6">
    <source>
        <dbReference type="ARBA" id="ARBA00047941"/>
    </source>
</evidence>
<evidence type="ECO:0000259" key="10">
    <source>
        <dbReference type="Pfam" id="PF13847"/>
    </source>
</evidence>
<dbReference type="Gene3D" id="3.40.50.150">
    <property type="entry name" value="Vaccinia Virus protein VP39"/>
    <property type="match status" value="1"/>
</dbReference>
<proteinExistence type="inferred from homology"/>
<dbReference type="PANTHER" id="PTHR43675">
    <property type="entry name" value="ARSENITE METHYLTRANSFERASE"/>
    <property type="match status" value="1"/>
</dbReference>
<dbReference type="RefSeq" id="XP_056765323.1">
    <property type="nucleotide sequence ID" value="XM_056909619.1"/>
</dbReference>
<sequence>MNAEDTYRSVQQRYASVATQANSNDQRDYERKVATAFGYDPEDLLSLPENANLGVSCGNPLATASISPGETVVDLGSGGGIDVLLAAKKVGPEGKAIGVDMTKDMLELARRNAKNAGASNTSFIEAFITSIPLPSSTVDCIISNCVINLVPDAEKHLVFQEIFRLLKPGGRVAISDILAKQELPLEIRQDLSLYVGCIAGASQVYDYEKYLKEAGFQDVLIINTNSDLNLYKEMSLNEDADKAPSKSSCCSTATTESKGTKGLPDVDFNHWTGELRHNPT</sequence>
<dbReference type="SUPFAM" id="SSF53335">
    <property type="entry name" value="S-adenosyl-L-methionine-dependent methyltransferases"/>
    <property type="match status" value="1"/>
</dbReference>
<dbReference type="InterPro" id="IPR026669">
    <property type="entry name" value="Arsenite_MeTrfase-like"/>
</dbReference>
<dbReference type="NCBIfam" id="NF008823">
    <property type="entry name" value="PRK11873.1"/>
    <property type="match status" value="1"/>
</dbReference>
<dbReference type="Pfam" id="PF13847">
    <property type="entry name" value="Methyltransf_31"/>
    <property type="match status" value="1"/>
</dbReference>
<dbReference type="EMBL" id="JAPVEA010000006">
    <property type="protein sequence ID" value="KAJ5449788.1"/>
    <property type="molecule type" value="Genomic_DNA"/>
</dbReference>
<name>A0AAD6G2E2_9EURO</name>
<dbReference type="InterPro" id="IPR029063">
    <property type="entry name" value="SAM-dependent_MTases_sf"/>
</dbReference>